<evidence type="ECO:0000256" key="1">
    <source>
        <dbReference type="SAM" id="SignalP"/>
    </source>
</evidence>
<evidence type="ECO:0000313" key="3">
    <source>
        <dbReference type="EMBL" id="EMY82229.1"/>
    </source>
</evidence>
<keyword evidence="4" id="KW-1185">Reference proteome</keyword>
<dbReference type="Proteomes" id="UP000012317">
    <property type="component" value="Unassembled WGS sequence"/>
</dbReference>
<dbReference type="AlphaFoldDB" id="N1WYP3"/>
<feature type="domain" description="DUF6705" evidence="2">
    <location>
        <begin position="1"/>
        <end position="92"/>
    </location>
</feature>
<feature type="chain" id="PRO_5004113898" description="DUF6705 domain-containing protein" evidence="1">
    <location>
        <begin position="20"/>
        <end position="151"/>
    </location>
</feature>
<organism evidence="3 4">
    <name type="scientific">Psychroflexus gondwanensis ACAM 44</name>
    <dbReference type="NCBI Taxonomy" id="1189619"/>
    <lineage>
        <taxon>Bacteria</taxon>
        <taxon>Pseudomonadati</taxon>
        <taxon>Bacteroidota</taxon>
        <taxon>Flavobacteriia</taxon>
        <taxon>Flavobacteriales</taxon>
        <taxon>Flavobacteriaceae</taxon>
        <taxon>Psychroflexus</taxon>
    </lineage>
</organism>
<dbReference type="EMBL" id="APLF01000003">
    <property type="protein sequence ID" value="EMY82229.1"/>
    <property type="molecule type" value="Genomic_DNA"/>
</dbReference>
<evidence type="ECO:0000313" key="4">
    <source>
        <dbReference type="Proteomes" id="UP000012317"/>
    </source>
</evidence>
<name>N1WYP3_9FLAO</name>
<protein>
    <recommendedName>
        <fullName evidence="2">DUF6705 domain-containing protein</fullName>
    </recommendedName>
</protein>
<dbReference type="InterPro" id="IPR046551">
    <property type="entry name" value="DUF6705"/>
</dbReference>
<gene>
    <name evidence="3" type="ORF">pgond44_03293</name>
</gene>
<keyword evidence="1" id="KW-0732">Signal</keyword>
<sequence>MKTLIFILALILNFGYTSAQEKLLEKGMESGKVEKGTYYKTQDNLLNKFIGVWQNEIDGKTFSLKIYKEKTLLKSHGVYIDVLKGLYCYSTVKCNFDNLDASLRRSESSIEMLEKGKVEFRVKDIKLEKLANVNFEILDNGSAKWVLFSRF</sequence>
<reference evidence="3 4" key="1">
    <citation type="journal article" date="2014" name="Genome Biol. Evol.">
        <title>Extensive gene acquisition in the extremely psychrophilic bacterial species Psychroflexus torquis and the link to sea-ice ecosystem specialism.</title>
        <authorList>
            <person name="Feng S."/>
            <person name="Powell S.M."/>
            <person name="Wilson R."/>
            <person name="Bowman J.P."/>
        </authorList>
    </citation>
    <scope>NUCLEOTIDE SEQUENCE [LARGE SCALE GENOMIC DNA]</scope>
    <source>
        <strain evidence="3 4">ACAM 44</strain>
    </source>
</reference>
<dbReference type="Pfam" id="PF20448">
    <property type="entry name" value="DUF6705"/>
    <property type="match status" value="1"/>
</dbReference>
<dbReference type="STRING" id="1189619.pgond44_03293"/>
<proteinExistence type="predicted"/>
<dbReference type="RefSeq" id="WP_003436615.1">
    <property type="nucleotide sequence ID" value="NZ_APLF01000003.1"/>
</dbReference>
<dbReference type="eggNOG" id="ENOG502ZW61">
    <property type="taxonomic scope" value="Bacteria"/>
</dbReference>
<accession>N1WYP3</accession>
<comment type="caution">
    <text evidence="3">The sequence shown here is derived from an EMBL/GenBank/DDBJ whole genome shotgun (WGS) entry which is preliminary data.</text>
</comment>
<feature type="signal peptide" evidence="1">
    <location>
        <begin position="1"/>
        <end position="19"/>
    </location>
</feature>
<evidence type="ECO:0000259" key="2">
    <source>
        <dbReference type="Pfam" id="PF20448"/>
    </source>
</evidence>